<feature type="domain" description="C3H1-type" evidence="3">
    <location>
        <begin position="420"/>
        <end position="443"/>
    </location>
</feature>
<dbReference type="Proteomes" id="UP001195769">
    <property type="component" value="Unassembled WGS sequence"/>
</dbReference>
<feature type="region of interest" description="Disordered" evidence="2">
    <location>
        <begin position="1"/>
        <end position="123"/>
    </location>
</feature>
<dbReference type="RefSeq" id="XP_041226678.1">
    <property type="nucleotide sequence ID" value="XM_041376912.1"/>
</dbReference>
<gene>
    <name evidence="4" type="ORF">F5891DRAFT_979667</name>
</gene>
<evidence type="ECO:0000313" key="4">
    <source>
        <dbReference type="EMBL" id="KAG1901102.1"/>
    </source>
</evidence>
<feature type="compositionally biased region" description="Low complexity" evidence="2">
    <location>
        <begin position="13"/>
        <end position="37"/>
    </location>
</feature>
<comment type="caution">
    <text evidence="4">The sequence shown here is derived from an EMBL/GenBank/DDBJ whole genome shotgun (WGS) entry which is preliminary data.</text>
</comment>
<dbReference type="GeneID" id="64671210"/>
<reference evidence="4" key="1">
    <citation type="journal article" date="2020" name="New Phytol.">
        <title>Comparative genomics reveals dynamic genome evolution in host specialist ectomycorrhizal fungi.</title>
        <authorList>
            <person name="Lofgren L.A."/>
            <person name="Nguyen N.H."/>
            <person name="Vilgalys R."/>
            <person name="Ruytinx J."/>
            <person name="Liao H.L."/>
            <person name="Branco S."/>
            <person name="Kuo A."/>
            <person name="LaButti K."/>
            <person name="Lipzen A."/>
            <person name="Andreopoulos W."/>
            <person name="Pangilinan J."/>
            <person name="Riley R."/>
            <person name="Hundley H."/>
            <person name="Na H."/>
            <person name="Barry K."/>
            <person name="Grigoriev I.V."/>
            <person name="Stajich J.E."/>
            <person name="Kennedy P.G."/>
        </authorList>
    </citation>
    <scope>NUCLEOTIDE SEQUENCE</scope>
    <source>
        <strain evidence="4">FC203</strain>
    </source>
</reference>
<feature type="compositionally biased region" description="Low complexity" evidence="2">
    <location>
        <begin position="96"/>
        <end position="123"/>
    </location>
</feature>
<dbReference type="GO" id="GO:0008270">
    <property type="term" value="F:zinc ion binding"/>
    <property type="evidence" value="ECO:0007669"/>
    <property type="project" value="UniProtKB-KW"/>
</dbReference>
<proteinExistence type="predicted"/>
<dbReference type="InterPro" id="IPR000571">
    <property type="entry name" value="Znf_CCCH"/>
</dbReference>
<keyword evidence="5" id="KW-1185">Reference proteome</keyword>
<dbReference type="EMBL" id="JABBWK010000023">
    <property type="protein sequence ID" value="KAG1901102.1"/>
    <property type="molecule type" value="Genomic_DNA"/>
</dbReference>
<keyword evidence="1" id="KW-0862">Zinc</keyword>
<accession>A0AAD4E7N4</accession>
<feature type="zinc finger region" description="C3H1-type" evidence="1">
    <location>
        <begin position="420"/>
        <end position="443"/>
    </location>
</feature>
<organism evidence="4 5">
    <name type="scientific">Suillus fuscotomentosus</name>
    <dbReference type="NCBI Taxonomy" id="1912939"/>
    <lineage>
        <taxon>Eukaryota</taxon>
        <taxon>Fungi</taxon>
        <taxon>Dikarya</taxon>
        <taxon>Basidiomycota</taxon>
        <taxon>Agaricomycotina</taxon>
        <taxon>Agaricomycetes</taxon>
        <taxon>Agaricomycetidae</taxon>
        <taxon>Boletales</taxon>
        <taxon>Suillineae</taxon>
        <taxon>Suillaceae</taxon>
        <taxon>Suillus</taxon>
    </lineage>
</organism>
<protein>
    <recommendedName>
        <fullName evidence="3">C3H1-type domain-containing protein</fullName>
    </recommendedName>
</protein>
<sequence>MYQHLGLRIGLDSDAAGASSSAQESSAAGASSSNAPGPSRPHPTSNPTSGSRAAQSSRPTSNQQQSSAAAPQPSSSNQQAAARPQTNPAMAHQGNPATQQQAHPTAQTSSNNAPPAPGNAAQPQVANELAALRARIAELERLEAQGNPNPARAPAPQQALIGDPATIERVRATIAAPKEDSKQPTLPALQPGHKVSALSMPIPPKVEEAFKNYRYVPYSALTHIARSKAYLRGEESSFVFTTEGLTAKGLDRSNELSISTVDWIAASRTAEERTLFYWGVERANALSSHHQVILDIGRTHSWLVAMHYDIQQRELAHANYDHNLAGLDVAALTMLNNKVAHQPSQTQAPVPSNKCPAPNDFAAAPRKKPHTQSCCFWCGGSNHLPGDCSAQFTAAGKPVAAIASNAKSKHALASADGRHYCFNWASSSNCSFGGACKNLHTCSICGDTSHGAGTCKSRL</sequence>
<keyword evidence="1" id="KW-0863">Zinc-finger</keyword>
<dbReference type="AlphaFoldDB" id="A0AAD4E7N4"/>
<feature type="compositionally biased region" description="Polar residues" evidence="2">
    <location>
        <begin position="42"/>
        <end position="60"/>
    </location>
</feature>
<evidence type="ECO:0000256" key="2">
    <source>
        <dbReference type="SAM" id="MobiDB-lite"/>
    </source>
</evidence>
<feature type="compositionally biased region" description="Low complexity" evidence="2">
    <location>
        <begin position="61"/>
        <end position="82"/>
    </location>
</feature>
<evidence type="ECO:0000313" key="5">
    <source>
        <dbReference type="Proteomes" id="UP001195769"/>
    </source>
</evidence>
<dbReference type="PROSITE" id="PS50103">
    <property type="entry name" value="ZF_C3H1"/>
    <property type="match status" value="1"/>
</dbReference>
<keyword evidence="1" id="KW-0479">Metal-binding</keyword>
<evidence type="ECO:0000259" key="3">
    <source>
        <dbReference type="PROSITE" id="PS50103"/>
    </source>
</evidence>
<evidence type="ECO:0000256" key="1">
    <source>
        <dbReference type="PROSITE-ProRule" id="PRU00723"/>
    </source>
</evidence>
<name>A0AAD4E7N4_9AGAM</name>